<dbReference type="Gene3D" id="3.40.960.10">
    <property type="entry name" value="VSR Endonuclease"/>
    <property type="match status" value="1"/>
</dbReference>
<protein>
    <recommendedName>
        <fullName evidence="1">DUF559 domain-containing protein</fullName>
    </recommendedName>
</protein>
<name>A0A1F5PFI3_9BACT</name>
<reference evidence="2 3" key="1">
    <citation type="journal article" date="2016" name="Nat. Commun.">
        <title>Thousands of microbial genomes shed light on interconnected biogeochemical processes in an aquifer system.</title>
        <authorList>
            <person name="Anantharaman K."/>
            <person name="Brown C.T."/>
            <person name="Hug L.A."/>
            <person name="Sharon I."/>
            <person name="Castelle C.J."/>
            <person name="Probst A.J."/>
            <person name="Thomas B.C."/>
            <person name="Singh A."/>
            <person name="Wilkins M.J."/>
            <person name="Karaoz U."/>
            <person name="Brodie E.L."/>
            <person name="Williams K.H."/>
            <person name="Hubbard S.S."/>
            <person name="Banfield J.F."/>
        </authorList>
    </citation>
    <scope>NUCLEOTIDE SEQUENCE [LARGE SCALE GENOMIC DNA]</scope>
</reference>
<dbReference type="InterPro" id="IPR011335">
    <property type="entry name" value="Restrct_endonuc-II-like"/>
</dbReference>
<comment type="caution">
    <text evidence="2">The sequence shown here is derived from an EMBL/GenBank/DDBJ whole genome shotgun (WGS) entry which is preliminary data.</text>
</comment>
<evidence type="ECO:0000313" key="3">
    <source>
        <dbReference type="Proteomes" id="UP000178377"/>
    </source>
</evidence>
<dbReference type="InterPro" id="IPR007569">
    <property type="entry name" value="DUF559"/>
</dbReference>
<gene>
    <name evidence="2" type="ORF">A2722_02330</name>
</gene>
<evidence type="ECO:0000313" key="2">
    <source>
        <dbReference type="EMBL" id="OGE88719.1"/>
    </source>
</evidence>
<dbReference type="CDD" id="cd01038">
    <property type="entry name" value="Endonuclease_DUF559"/>
    <property type="match status" value="1"/>
</dbReference>
<dbReference type="Pfam" id="PF04480">
    <property type="entry name" value="DUF559"/>
    <property type="match status" value="1"/>
</dbReference>
<dbReference type="PANTHER" id="PTHR38590:SF1">
    <property type="entry name" value="BLL0828 PROTEIN"/>
    <property type="match status" value="1"/>
</dbReference>
<dbReference type="InterPro" id="IPR047216">
    <property type="entry name" value="Endonuclease_DUF559_bact"/>
</dbReference>
<dbReference type="PANTHER" id="PTHR38590">
    <property type="entry name" value="BLL0828 PROTEIN"/>
    <property type="match status" value="1"/>
</dbReference>
<dbReference type="Proteomes" id="UP000178377">
    <property type="component" value="Unassembled WGS sequence"/>
</dbReference>
<dbReference type="STRING" id="1817828.A2722_02330"/>
<dbReference type="AlphaFoldDB" id="A0A1F5PFI3"/>
<proteinExistence type="predicted"/>
<feature type="domain" description="DUF559" evidence="1">
    <location>
        <begin position="9"/>
        <end position="116"/>
    </location>
</feature>
<organism evidence="2 3">
    <name type="scientific">Candidatus Doudnabacteria bacterium RIFCSPHIGHO2_01_FULL_50_11</name>
    <dbReference type="NCBI Taxonomy" id="1817828"/>
    <lineage>
        <taxon>Bacteria</taxon>
        <taxon>Candidatus Doudnaibacteriota</taxon>
    </lineage>
</organism>
<sequence>MVRLTPKNLLLNSRKLRKGQTQWESKLWYFLRAKHFQGFKFKRQQVVGNYIVDFYCAKKKLIIELDGGQHASVQNIQSDAMRDIFLKRQGFNVLRFWNTQLQENFEGVVEVIKNNLE</sequence>
<dbReference type="SUPFAM" id="SSF52980">
    <property type="entry name" value="Restriction endonuclease-like"/>
    <property type="match status" value="1"/>
</dbReference>
<dbReference type="EMBL" id="MFEO01000030">
    <property type="protein sequence ID" value="OGE88719.1"/>
    <property type="molecule type" value="Genomic_DNA"/>
</dbReference>
<evidence type="ECO:0000259" key="1">
    <source>
        <dbReference type="Pfam" id="PF04480"/>
    </source>
</evidence>
<accession>A0A1F5PFI3</accession>